<sequence length="122" mass="13489">MNKFKAKKLGLKRRQRRIRAKIFGTAERPRLSVHRTNSNIYAQLINDVEAQTICTASTLDAEFKATGKVASNKEAAEFVGELVAKRAIEKGVTVVTFDRGGRLYHGRVKALADGARNAGLKF</sequence>
<dbReference type="STRING" id="1393034.HMPREF3192_01401"/>
<protein>
    <recommendedName>
        <fullName evidence="6 7">Large ribosomal subunit protein uL18</fullName>
    </recommendedName>
</protein>
<evidence type="ECO:0000256" key="1">
    <source>
        <dbReference type="ARBA" id="ARBA00007116"/>
    </source>
</evidence>
<evidence type="ECO:0000313" key="9">
    <source>
        <dbReference type="Proteomes" id="UP000070675"/>
    </source>
</evidence>
<dbReference type="Pfam" id="PF00861">
    <property type="entry name" value="Ribosomal_L18p"/>
    <property type="match status" value="1"/>
</dbReference>
<evidence type="ECO:0000313" key="8">
    <source>
        <dbReference type="EMBL" id="KXB33030.1"/>
    </source>
</evidence>
<dbReference type="PANTHER" id="PTHR12899:SF3">
    <property type="entry name" value="LARGE RIBOSOMAL SUBUNIT PROTEIN UL18M"/>
    <property type="match status" value="1"/>
</dbReference>
<comment type="similarity">
    <text evidence="1 7">Belongs to the universal ribosomal protein uL18 family.</text>
</comment>
<keyword evidence="4 7" id="KW-0689">Ribosomal protein</keyword>
<dbReference type="AlphaFoldDB" id="A0A133XQ14"/>
<gene>
    <name evidence="7" type="primary">rplR</name>
    <name evidence="8" type="ORF">HMPREF3192_01401</name>
</gene>
<evidence type="ECO:0000256" key="3">
    <source>
        <dbReference type="ARBA" id="ARBA00022884"/>
    </source>
</evidence>
<organism evidence="8 9">
    <name type="scientific">Atopobium deltae</name>
    <dbReference type="NCBI Taxonomy" id="1393034"/>
    <lineage>
        <taxon>Bacteria</taxon>
        <taxon>Bacillati</taxon>
        <taxon>Actinomycetota</taxon>
        <taxon>Coriobacteriia</taxon>
        <taxon>Coriobacteriales</taxon>
        <taxon>Atopobiaceae</taxon>
        <taxon>Atopobium</taxon>
    </lineage>
</organism>
<dbReference type="GO" id="GO:0003735">
    <property type="term" value="F:structural constituent of ribosome"/>
    <property type="evidence" value="ECO:0007669"/>
    <property type="project" value="InterPro"/>
</dbReference>
<keyword evidence="9" id="KW-1185">Reference proteome</keyword>
<name>A0A133XQ14_9ACTN</name>
<evidence type="ECO:0000256" key="6">
    <source>
        <dbReference type="ARBA" id="ARBA00035197"/>
    </source>
</evidence>
<dbReference type="InterPro" id="IPR057268">
    <property type="entry name" value="Ribosomal_L18"/>
</dbReference>
<dbReference type="EMBL" id="LSCR01000042">
    <property type="protein sequence ID" value="KXB33030.1"/>
    <property type="molecule type" value="Genomic_DNA"/>
</dbReference>
<dbReference type="RefSeq" id="WP_066306481.1">
    <property type="nucleotide sequence ID" value="NZ_KQ959516.1"/>
</dbReference>
<keyword evidence="5 7" id="KW-0687">Ribonucleoprotein</keyword>
<dbReference type="GO" id="GO:0008097">
    <property type="term" value="F:5S rRNA binding"/>
    <property type="evidence" value="ECO:0007669"/>
    <property type="project" value="TreeGrafter"/>
</dbReference>
<reference evidence="9" key="1">
    <citation type="submission" date="2016-01" db="EMBL/GenBank/DDBJ databases">
        <authorList>
            <person name="Mitreva M."/>
            <person name="Pepin K.H."/>
            <person name="Mihindukulasuriya K.A."/>
            <person name="Fulton R."/>
            <person name="Fronick C."/>
            <person name="O'Laughlin M."/>
            <person name="Miner T."/>
            <person name="Herter B."/>
            <person name="Rosa B.A."/>
            <person name="Cordes M."/>
            <person name="Tomlinson C."/>
            <person name="Wollam A."/>
            <person name="Palsikar V.B."/>
            <person name="Mardis E.R."/>
            <person name="Wilson R.K."/>
        </authorList>
    </citation>
    <scope>NUCLEOTIDE SEQUENCE [LARGE SCALE GENOMIC DNA]</scope>
    <source>
        <strain evidence="9">DNF00019</strain>
    </source>
</reference>
<keyword evidence="2 7" id="KW-0699">rRNA-binding</keyword>
<comment type="subunit">
    <text evidence="7">Part of the 50S ribosomal subunit; part of the 5S rRNA/L5/L18/L25 subcomplex. Contacts the 5S and 23S rRNAs.</text>
</comment>
<dbReference type="GO" id="GO:0006412">
    <property type="term" value="P:translation"/>
    <property type="evidence" value="ECO:0007669"/>
    <property type="project" value="UniProtKB-UniRule"/>
</dbReference>
<dbReference type="HAMAP" id="MF_01337_B">
    <property type="entry name" value="Ribosomal_uL18_B"/>
    <property type="match status" value="1"/>
</dbReference>
<dbReference type="PANTHER" id="PTHR12899">
    <property type="entry name" value="39S RIBOSOMAL PROTEIN L18, MITOCHONDRIAL"/>
    <property type="match status" value="1"/>
</dbReference>
<dbReference type="PATRIC" id="fig|1393034.3.peg.1364"/>
<dbReference type="Gene3D" id="3.30.420.100">
    <property type="match status" value="1"/>
</dbReference>
<comment type="function">
    <text evidence="7">This is one of the proteins that bind and probably mediate the attachment of the 5S RNA into the large ribosomal subunit, where it forms part of the central protuberance.</text>
</comment>
<evidence type="ECO:0000256" key="5">
    <source>
        <dbReference type="ARBA" id="ARBA00023274"/>
    </source>
</evidence>
<proteinExistence type="inferred from homology"/>
<comment type="caution">
    <text evidence="8">The sequence shown here is derived from an EMBL/GenBank/DDBJ whole genome shotgun (WGS) entry which is preliminary data.</text>
</comment>
<dbReference type="FunFam" id="3.30.420.100:FF:000001">
    <property type="entry name" value="50S ribosomal protein L18"/>
    <property type="match status" value="1"/>
</dbReference>
<dbReference type="InterPro" id="IPR004389">
    <property type="entry name" value="Ribosomal_uL18_bac-type"/>
</dbReference>
<keyword evidence="3 7" id="KW-0694">RNA-binding</keyword>
<dbReference type="OrthoDB" id="9810939at2"/>
<dbReference type="InterPro" id="IPR005484">
    <property type="entry name" value="Ribosomal_uL18_bac/plant/anim"/>
</dbReference>
<evidence type="ECO:0000256" key="4">
    <source>
        <dbReference type="ARBA" id="ARBA00022980"/>
    </source>
</evidence>
<dbReference type="NCBIfam" id="TIGR00060">
    <property type="entry name" value="L18_bact"/>
    <property type="match status" value="1"/>
</dbReference>
<dbReference type="Proteomes" id="UP000070675">
    <property type="component" value="Unassembled WGS sequence"/>
</dbReference>
<evidence type="ECO:0000256" key="7">
    <source>
        <dbReference type="HAMAP-Rule" id="MF_01337"/>
    </source>
</evidence>
<dbReference type="GO" id="GO:0022625">
    <property type="term" value="C:cytosolic large ribosomal subunit"/>
    <property type="evidence" value="ECO:0007669"/>
    <property type="project" value="TreeGrafter"/>
</dbReference>
<accession>A0A133XQ14</accession>
<evidence type="ECO:0000256" key="2">
    <source>
        <dbReference type="ARBA" id="ARBA00022730"/>
    </source>
</evidence>
<dbReference type="CDD" id="cd00432">
    <property type="entry name" value="Ribosomal_L18_L5e"/>
    <property type="match status" value="1"/>
</dbReference>
<dbReference type="SUPFAM" id="SSF53137">
    <property type="entry name" value="Translational machinery components"/>
    <property type="match status" value="1"/>
</dbReference>